<dbReference type="Gene3D" id="3.40.50.200">
    <property type="entry name" value="Peptidase S8/S53 domain"/>
    <property type="match status" value="1"/>
</dbReference>
<feature type="domain" description="Peptidase S8/S53" evidence="7">
    <location>
        <begin position="176"/>
        <end position="433"/>
    </location>
</feature>
<dbReference type="EMBL" id="LNIX01000002">
    <property type="protein sequence ID" value="OXA60145.1"/>
    <property type="molecule type" value="Genomic_DNA"/>
</dbReference>
<keyword evidence="6" id="KW-0732">Signal</keyword>
<comment type="caution">
    <text evidence="8">The sequence shown here is derived from an EMBL/GenBank/DDBJ whole genome shotgun (WGS) entry which is preliminary data.</text>
</comment>
<accession>A0A226ER82</accession>
<evidence type="ECO:0000256" key="6">
    <source>
        <dbReference type="SAM" id="SignalP"/>
    </source>
</evidence>
<keyword evidence="9" id="KW-1185">Reference proteome</keyword>
<feature type="active site" description="Charge relay system" evidence="5">
    <location>
        <position position="185"/>
    </location>
</feature>
<evidence type="ECO:0000256" key="5">
    <source>
        <dbReference type="PROSITE-ProRule" id="PRU01240"/>
    </source>
</evidence>
<evidence type="ECO:0000256" key="3">
    <source>
        <dbReference type="ARBA" id="ARBA00022801"/>
    </source>
</evidence>
<dbReference type="OrthoDB" id="7775224at2759"/>
<dbReference type="InterPro" id="IPR000209">
    <property type="entry name" value="Peptidase_S8/S53_dom"/>
</dbReference>
<dbReference type="GO" id="GO:0006508">
    <property type="term" value="P:proteolysis"/>
    <property type="evidence" value="ECO:0007669"/>
    <property type="project" value="UniProtKB-KW"/>
</dbReference>
<dbReference type="InterPro" id="IPR015500">
    <property type="entry name" value="Peptidase_S8_subtilisin-rel"/>
</dbReference>
<dbReference type="SUPFAM" id="SSF52743">
    <property type="entry name" value="Subtilisin-like"/>
    <property type="match status" value="1"/>
</dbReference>
<dbReference type="PANTHER" id="PTHR43806">
    <property type="entry name" value="PEPTIDASE S8"/>
    <property type="match status" value="1"/>
</dbReference>
<comment type="similarity">
    <text evidence="1 5">Belongs to the peptidase S8 family.</text>
</comment>
<evidence type="ECO:0000256" key="4">
    <source>
        <dbReference type="ARBA" id="ARBA00022825"/>
    </source>
</evidence>
<dbReference type="InterPro" id="IPR050131">
    <property type="entry name" value="Peptidase_S8_subtilisin-like"/>
</dbReference>
<evidence type="ECO:0000256" key="2">
    <source>
        <dbReference type="ARBA" id="ARBA00022670"/>
    </source>
</evidence>
<dbReference type="PRINTS" id="PR00723">
    <property type="entry name" value="SUBTILISIN"/>
</dbReference>
<dbReference type="STRING" id="158441.A0A226ER82"/>
<dbReference type="GO" id="GO:0004252">
    <property type="term" value="F:serine-type endopeptidase activity"/>
    <property type="evidence" value="ECO:0007669"/>
    <property type="project" value="UniProtKB-UniRule"/>
</dbReference>
<feature type="active site" description="Charge relay system" evidence="5">
    <location>
        <position position="386"/>
    </location>
</feature>
<sequence>MAQLASLLIAVCALGAAVAYPNSVLSNSLLKTLNERGNADVAIILKSDVSSIYDEIASSGLVFSVRGERMAAIRAALIEYTSQSQANIRSLLDGRNVAYKTFWITNRIIVSAADAELVKLLSSHPDVVQVREEIVIPLEPLTRSEAVIDEEVKQNNPVRGVWIVKGHELWAENITGEGIVTSNIDTGVRGTHMILRDNFLGEYGWYDPSFRTSSPNDGNGHGARREGFGMAPDSRWMACKGCATSSCAESDLLGCGQFIACPTLTDGTGANCTKAPHVVGNSWGSSLGGQDWYDDVITGWHSAGVIPVFSAGNAGSSCGSVGSPGDRQGVIGVAATDMSDVIASFSSRGPATGNGGHKPEMSAPGVDVLSSMNAADDHFDRLSGTSMASPHVTGGVALLIQKNPLLQGDYDAVRTALFEGAETTTLTGSSQTCGGLNDDTFPNHVFGYGRLDVVASSKK</sequence>
<feature type="signal peptide" evidence="6">
    <location>
        <begin position="1"/>
        <end position="19"/>
    </location>
</feature>
<protein>
    <submittedName>
        <fullName evidence="8">Bacillopeptidase F</fullName>
    </submittedName>
</protein>
<dbReference type="InterPro" id="IPR036852">
    <property type="entry name" value="Peptidase_S8/S53_dom_sf"/>
</dbReference>
<feature type="active site" description="Charge relay system" evidence="5">
    <location>
        <position position="221"/>
    </location>
</feature>
<name>A0A226ER82_FOLCA</name>
<evidence type="ECO:0000259" key="7">
    <source>
        <dbReference type="Pfam" id="PF00082"/>
    </source>
</evidence>
<dbReference type="Proteomes" id="UP000198287">
    <property type="component" value="Unassembled WGS sequence"/>
</dbReference>
<reference evidence="8 9" key="1">
    <citation type="submission" date="2015-12" db="EMBL/GenBank/DDBJ databases">
        <title>The genome of Folsomia candida.</title>
        <authorList>
            <person name="Faddeeva A."/>
            <person name="Derks M.F."/>
            <person name="Anvar Y."/>
            <person name="Smit S."/>
            <person name="Van Straalen N."/>
            <person name="Roelofs D."/>
        </authorList>
    </citation>
    <scope>NUCLEOTIDE SEQUENCE [LARGE SCALE GENOMIC DNA]</scope>
    <source>
        <strain evidence="8 9">VU population</strain>
        <tissue evidence="8">Whole body</tissue>
    </source>
</reference>
<evidence type="ECO:0000313" key="9">
    <source>
        <dbReference type="Proteomes" id="UP000198287"/>
    </source>
</evidence>
<dbReference type="PANTHER" id="PTHR43806:SF67">
    <property type="entry name" value="EGF-LIKE DOMAIN-CONTAINING PROTEIN"/>
    <property type="match status" value="1"/>
</dbReference>
<dbReference type="InterPro" id="IPR023828">
    <property type="entry name" value="Peptidase_S8_Ser-AS"/>
</dbReference>
<dbReference type="AlphaFoldDB" id="A0A226ER82"/>
<keyword evidence="4 5" id="KW-0720">Serine protease</keyword>
<gene>
    <name evidence="8" type="ORF">Fcan01_05008</name>
</gene>
<evidence type="ECO:0000256" key="1">
    <source>
        <dbReference type="ARBA" id="ARBA00011073"/>
    </source>
</evidence>
<dbReference type="PROSITE" id="PS00138">
    <property type="entry name" value="SUBTILASE_SER"/>
    <property type="match status" value="1"/>
</dbReference>
<proteinExistence type="inferred from homology"/>
<dbReference type="Pfam" id="PF00082">
    <property type="entry name" value="Peptidase_S8"/>
    <property type="match status" value="1"/>
</dbReference>
<keyword evidence="2 5" id="KW-0645">Protease</keyword>
<dbReference type="PROSITE" id="PS51892">
    <property type="entry name" value="SUBTILASE"/>
    <property type="match status" value="1"/>
</dbReference>
<feature type="chain" id="PRO_5012126914" evidence="6">
    <location>
        <begin position="20"/>
        <end position="459"/>
    </location>
</feature>
<organism evidence="8 9">
    <name type="scientific">Folsomia candida</name>
    <name type="common">Springtail</name>
    <dbReference type="NCBI Taxonomy" id="158441"/>
    <lineage>
        <taxon>Eukaryota</taxon>
        <taxon>Metazoa</taxon>
        <taxon>Ecdysozoa</taxon>
        <taxon>Arthropoda</taxon>
        <taxon>Hexapoda</taxon>
        <taxon>Collembola</taxon>
        <taxon>Entomobryomorpha</taxon>
        <taxon>Isotomoidea</taxon>
        <taxon>Isotomidae</taxon>
        <taxon>Proisotominae</taxon>
        <taxon>Folsomia</taxon>
    </lineage>
</organism>
<evidence type="ECO:0000313" key="8">
    <source>
        <dbReference type="EMBL" id="OXA60145.1"/>
    </source>
</evidence>
<keyword evidence="3 5" id="KW-0378">Hydrolase</keyword>